<evidence type="ECO:0000313" key="2">
    <source>
        <dbReference type="Proteomes" id="UP000053405"/>
    </source>
</evidence>
<sequence length="71" mass="8050">MLRLTPLGYAATITTDHHRYRAAKTPRHAFTTSREVHRARRKIPEGAQGHRVWSLTAYGAEALTPARKQLT</sequence>
<proteinExistence type="predicted"/>
<accession>L7L9D9</accession>
<organism evidence="1 2">
    <name type="scientific">Gordonia hirsuta DSM 44140 = NBRC 16056</name>
    <dbReference type="NCBI Taxonomy" id="1121927"/>
    <lineage>
        <taxon>Bacteria</taxon>
        <taxon>Bacillati</taxon>
        <taxon>Actinomycetota</taxon>
        <taxon>Actinomycetes</taxon>
        <taxon>Mycobacteriales</taxon>
        <taxon>Gordoniaceae</taxon>
        <taxon>Gordonia</taxon>
    </lineage>
</organism>
<dbReference type="STRING" id="1121927.GOHSU_21_00060"/>
<evidence type="ECO:0000313" key="1">
    <source>
        <dbReference type="EMBL" id="GAC57514.1"/>
    </source>
</evidence>
<reference evidence="1 2" key="1">
    <citation type="submission" date="2012-12" db="EMBL/GenBank/DDBJ databases">
        <title>Whole genome shotgun sequence of Gordonia hirsuta NBRC 16056.</title>
        <authorList>
            <person name="Isaki-Nakamura S."/>
            <person name="Hosoyama A."/>
            <person name="Tsuchikane K."/>
            <person name="Katsumata H."/>
            <person name="Baba S."/>
            <person name="Yamazaki S."/>
            <person name="Fujita N."/>
        </authorList>
    </citation>
    <scope>NUCLEOTIDE SEQUENCE [LARGE SCALE GENOMIC DNA]</scope>
    <source>
        <strain evidence="1 2">NBRC 16056</strain>
    </source>
</reference>
<protein>
    <submittedName>
        <fullName evidence="1">Uncharacterized protein</fullName>
    </submittedName>
</protein>
<dbReference type="EMBL" id="BANT01000021">
    <property type="protein sequence ID" value="GAC57514.1"/>
    <property type="molecule type" value="Genomic_DNA"/>
</dbReference>
<dbReference type="AlphaFoldDB" id="L7L9D9"/>
<gene>
    <name evidence="1" type="ORF">GOHSU_21_00060</name>
</gene>
<dbReference type="Proteomes" id="UP000053405">
    <property type="component" value="Unassembled WGS sequence"/>
</dbReference>
<keyword evidence="2" id="KW-1185">Reference proteome</keyword>
<comment type="caution">
    <text evidence="1">The sequence shown here is derived from an EMBL/GenBank/DDBJ whole genome shotgun (WGS) entry which is preliminary data.</text>
</comment>
<name>L7L9D9_9ACTN</name>